<feature type="region of interest" description="Disordered" evidence="1">
    <location>
        <begin position="128"/>
        <end position="212"/>
    </location>
</feature>
<evidence type="ECO:0000256" key="2">
    <source>
        <dbReference type="SAM" id="Phobius"/>
    </source>
</evidence>
<name>A0A517Q1B6_9PLAN</name>
<feature type="compositionally biased region" description="Polar residues" evidence="1">
    <location>
        <begin position="190"/>
        <end position="203"/>
    </location>
</feature>
<dbReference type="Proteomes" id="UP000315647">
    <property type="component" value="Chromosome"/>
</dbReference>
<keyword evidence="2" id="KW-0812">Transmembrane</keyword>
<sequence>MRSKTNDFFSTILVLIPLVAVPMLAIFGIPEIAPVKKSALNEKDLFDQEDSAQSPFEEISFDSSSHEIDLGGEGNLNGSAANGQAGQNPFGKMAANPQRKKRDEEWLPPAGALDGWEFESAPQKLEPAQGMAELNAAAEFPGENRRPGNREPNPIQQAGFDDLPGPSSGVENALGQEIQQFENPGPNPFGAQNQEPGAVQQASAEEPVREVDPQFRQRAELMLRRDPATWSAAVQKLNELGIRDYRLEPGGRPNEFLFSCSYSPPQNPRISRRFEAEALDPLKAVIKVLQQVDEWNNQK</sequence>
<gene>
    <name evidence="3" type="ORF">Enr10x_06920</name>
</gene>
<reference evidence="3 4" key="1">
    <citation type="submission" date="2019-03" db="EMBL/GenBank/DDBJ databases">
        <title>Deep-cultivation of Planctomycetes and their phenomic and genomic characterization uncovers novel biology.</title>
        <authorList>
            <person name="Wiegand S."/>
            <person name="Jogler M."/>
            <person name="Boedeker C."/>
            <person name="Pinto D."/>
            <person name="Vollmers J."/>
            <person name="Rivas-Marin E."/>
            <person name="Kohn T."/>
            <person name="Peeters S.H."/>
            <person name="Heuer A."/>
            <person name="Rast P."/>
            <person name="Oberbeckmann S."/>
            <person name="Bunk B."/>
            <person name="Jeske O."/>
            <person name="Meyerdierks A."/>
            <person name="Storesund J.E."/>
            <person name="Kallscheuer N."/>
            <person name="Luecker S."/>
            <person name="Lage O.M."/>
            <person name="Pohl T."/>
            <person name="Merkel B.J."/>
            <person name="Hornburger P."/>
            <person name="Mueller R.-W."/>
            <person name="Bruemmer F."/>
            <person name="Labrenz M."/>
            <person name="Spormann A.M."/>
            <person name="Op den Camp H."/>
            <person name="Overmann J."/>
            <person name="Amann R."/>
            <person name="Jetten M.S.M."/>
            <person name="Mascher T."/>
            <person name="Medema M.H."/>
            <person name="Devos D.P."/>
            <person name="Kaster A.-K."/>
            <person name="Ovreas L."/>
            <person name="Rohde M."/>
            <person name="Galperin M.Y."/>
            <person name="Jogler C."/>
        </authorList>
    </citation>
    <scope>NUCLEOTIDE SEQUENCE [LARGE SCALE GENOMIC DNA]</scope>
    <source>
        <strain evidence="3 4">Enr10</strain>
    </source>
</reference>
<accession>A0A517Q1B6</accession>
<feature type="transmembrane region" description="Helical" evidence="2">
    <location>
        <begin position="12"/>
        <end position="29"/>
    </location>
</feature>
<accession>A0A518A0U7</accession>
<keyword evidence="2" id="KW-0472">Membrane</keyword>
<evidence type="ECO:0000313" key="4">
    <source>
        <dbReference type="Proteomes" id="UP000315647"/>
    </source>
</evidence>
<dbReference type="EMBL" id="CP037421">
    <property type="protein sequence ID" value="QDT25396.1"/>
    <property type="molecule type" value="Genomic_DNA"/>
</dbReference>
<dbReference type="AlphaFoldDB" id="A0A517Q1B6"/>
<proteinExistence type="predicted"/>
<evidence type="ECO:0000256" key="1">
    <source>
        <dbReference type="SAM" id="MobiDB-lite"/>
    </source>
</evidence>
<feature type="region of interest" description="Disordered" evidence="1">
    <location>
        <begin position="47"/>
        <end position="104"/>
    </location>
</feature>
<protein>
    <submittedName>
        <fullName evidence="3">Uncharacterized protein</fullName>
    </submittedName>
</protein>
<feature type="compositionally biased region" description="Polar residues" evidence="1">
    <location>
        <begin position="76"/>
        <end position="87"/>
    </location>
</feature>
<organism evidence="3 4">
    <name type="scientific">Gimesia panareensis</name>
    <dbReference type="NCBI Taxonomy" id="2527978"/>
    <lineage>
        <taxon>Bacteria</taxon>
        <taxon>Pseudomonadati</taxon>
        <taxon>Planctomycetota</taxon>
        <taxon>Planctomycetia</taxon>
        <taxon>Planctomycetales</taxon>
        <taxon>Planctomycetaceae</taxon>
        <taxon>Gimesia</taxon>
    </lineage>
</organism>
<evidence type="ECO:0000313" key="3">
    <source>
        <dbReference type="EMBL" id="QDT25396.1"/>
    </source>
</evidence>
<keyword evidence="4" id="KW-1185">Reference proteome</keyword>
<dbReference type="RefSeq" id="WP_145103997.1">
    <property type="nucleotide sequence ID" value="NZ_CP036277.1"/>
</dbReference>
<keyword evidence="2" id="KW-1133">Transmembrane helix</keyword>